<organism evidence="3 4">
    <name type="scientific">Thermocoleostomius sinensis A174</name>
    <dbReference type="NCBI Taxonomy" id="2016057"/>
    <lineage>
        <taxon>Bacteria</taxon>
        <taxon>Bacillati</taxon>
        <taxon>Cyanobacteriota</taxon>
        <taxon>Cyanophyceae</taxon>
        <taxon>Oculatellales</taxon>
        <taxon>Oculatellaceae</taxon>
        <taxon>Thermocoleostomius</taxon>
    </lineage>
</organism>
<dbReference type="PANTHER" id="PTHR22916:SF65">
    <property type="entry name" value="SLR1065 PROTEIN"/>
    <property type="match status" value="1"/>
</dbReference>
<feature type="domain" description="Glycosyltransferase 2-like" evidence="2">
    <location>
        <begin position="42"/>
        <end position="167"/>
    </location>
</feature>
<proteinExistence type="predicted"/>
<evidence type="ECO:0000313" key="3">
    <source>
        <dbReference type="EMBL" id="WAL58529.1"/>
    </source>
</evidence>
<gene>
    <name evidence="3" type="ORF">OXH18_15215</name>
</gene>
<keyword evidence="4" id="KW-1185">Reference proteome</keyword>
<evidence type="ECO:0000313" key="4">
    <source>
        <dbReference type="Proteomes" id="UP001163152"/>
    </source>
</evidence>
<dbReference type="Proteomes" id="UP001163152">
    <property type="component" value="Chromosome"/>
</dbReference>
<dbReference type="KEGG" id="tsin:OXH18_15215"/>
<protein>
    <submittedName>
        <fullName evidence="3">Glycosyltransferase family 2 protein</fullName>
    </submittedName>
</protein>
<dbReference type="Gene3D" id="3.90.550.10">
    <property type="entry name" value="Spore Coat Polysaccharide Biosynthesis Protein SpsA, Chain A"/>
    <property type="match status" value="1"/>
</dbReference>
<dbReference type="CDD" id="cd06433">
    <property type="entry name" value="GT_2_WfgS_like"/>
    <property type="match status" value="1"/>
</dbReference>
<dbReference type="AlphaFoldDB" id="A0A9E8ZAR3"/>
<name>A0A9E8ZAR3_9CYAN</name>
<reference evidence="3" key="1">
    <citation type="submission" date="2022-12" db="EMBL/GenBank/DDBJ databases">
        <title>Polyphasic identification of a Novel Hot-Spring Cyanobacterium Ocullathermofonsia sinensis gen nov. sp. nov. and Genomic Insights on its Adaptations to the Thermal Habitat.</title>
        <authorList>
            <person name="Daroch M."/>
            <person name="Tang J."/>
            <person name="Jiang Y."/>
        </authorList>
    </citation>
    <scope>NUCLEOTIDE SEQUENCE</scope>
    <source>
        <strain evidence="3">PKUAC-SCTA174</strain>
    </source>
</reference>
<feature type="region of interest" description="Disordered" evidence="1">
    <location>
        <begin position="1"/>
        <end position="21"/>
    </location>
</feature>
<evidence type="ECO:0000256" key="1">
    <source>
        <dbReference type="SAM" id="MobiDB-lite"/>
    </source>
</evidence>
<dbReference type="RefSeq" id="WP_268607950.1">
    <property type="nucleotide sequence ID" value="NZ_CP113797.1"/>
</dbReference>
<dbReference type="Pfam" id="PF00535">
    <property type="entry name" value="Glycos_transf_2"/>
    <property type="match status" value="1"/>
</dbReference>
<sequence length="310" mass="35478">MRCPKLSELPPPPPGKEGWPWTEESDALPDRMLNGKPWPLISIVTPSYNQGEFIEETIRSLLLQGYPNLEYIIIDGGSIDNSIEVIRKYEPWITYWTSEPDQGQSNAVNKGFLKSHGTILAWLNSDDTYEKNALCSVATLMVQKPNVDVVYGNVKVIDEVGQTLTEVRTVPFNSQAFLYETVHIVAQSAVFWRSKLFFEVGKLNEELHYSMDRDLLVKFMEKGANFAFLRAPLGTYRCHQSSKTFGTSSKSRAELLSLIPFSNVVQRSDYTFWRLIYRLRQIAYLSIQGDLPYMIARLIARFKPSAFDRL</sequence>
<evidence type="ECO:0000259" key="2">
    <source>
        <dbReference type="Pfam" id="PF00535"/>
    </source>
</evidence>
<dbReference type="EMBL" id="CP113797">
    <property type="protein sequence ID" value="WAL58529.1"/>
    <property type="molecule type" value="Genomic_DNA"/>
</dbReference>
<dbReference type="SUPFAM" id="SSF53448">
    <property type="entry name" value="Nucleotide-diphospho-sugar transferases"/>
    <property type="match status" value="1"/>
</dbReference>
<dbReference type="InterPro" id="IPR001173">
    <property type="entry name" value="Glyco_trans_2-like"/>
</dbReference>
<dbReference type="PANTHER" id="PTHR22916">
    <property type="entry name" value="GLYCOSYLTRANSFERASE"/>
    <property type="match status" value="1"/>
</dbReference>
<dbReference type="InterPro" id="IPR029044">
    <property type="entry name" value="Nucleotide-diphossugar_trans"/>
</dbReference>
<accession>A0A9E8ZAR3</accession>